<accession>A0A0E9UME3</accession>
<reference evidence="1" key="1">
    <citation type="submission" date="2014-11" db="EMBL/GenBank/DDBJ databases">
        <authorList>
            <person name="Amaro Gonzalez C."/>
        </authorList>
    </citation>
    <scope>NUCLEOTIDE SEQUENCE</scope>
</reference>
<sequence length="21" mass="2252">MKAETCALKKMPMLAVCPAQS</sequence>
<proteinExistence type="predicted"/>
<dbReference type="EMBL" id="GBXM01041558">
    <property type="protein sequence ID" value="JAH67019.1"/>
    <property type="molecule type" value="Transcribed_RNA"/>
</dbReference>
<organism evidence="1">
    <name type="scientific">Anguilla anguilla</name>
    <name type="common">European freshwater eel</name>
    <name type="synonym">Muraena anguilla</name>
    <dbReference type="NCBI Taxonomy" id="7936"/>
    <lineage>
        <taxon>Eukaryota</taxon>
        <taxon>Metazoa</taxon>
        <taxon>Chordata</taxon>
        <taxon>Craniata</taxon>
        <taxon>Vertebrata</taxon>
        <taxon>Euteleostomi</taxon>
        <taxon>Actinopterygii</taxon>
        <taxon>Neopterygii</taxon>
        <taxon>Teleostei</taxon>
        <taxon>Anguilliformes</taxon>
        <taxon>Anguillidae</taxon>
        <taxon>Anguilla</taxon>
    </lineage>
</organism>
<name>A0A0E9UME3_ANGAN</name>
<evidence type="ECO:0000313" key="1">
    <source>
        <dbReference type="EMBL" id="JAH67019.1"/>
    </source>
</evidence>
<reference evidence="1" key="2">
    <citation type="journal article" date="2015" name="Fish Shellfish Immunol.">
        <title>Early steps in the European eel (Anguilla anguilla)-Vibrio vulnificus interaction in the gills: Role of the RtxA13 toxin.</title>
        <authorList>
            <person name="Callol A."/>
            <person name="Pajuelo D."/>
            <person name="Ebbesson L."/>
            <person name="Teles M."/>
            <person name="MacKenzie S."/>
            <person name="Amaro C."/>
        </authorList>
    </citation>
    <scope>NUCLEOTIDE SEQUENCE</scope>
</reference>
<dbReference type="AlphaFoldDB" id="A0A0E9UME3"/>
<protein>
    <submittedName>
        <fullName evidence="1">Uncharacterized protein</fullName>
    </submittedName>
</protein>